<feature type="compositionally biased region" description="Basic and acidic residues" evidence="1">
    <location>
        <begin position="252"/>
        <end position="261"/>
    </location>
</feature>
<dbReference type="PANTHER" id="PTHR22538:SF0">
    <property type="entry name" value="CILIA- AND FLAGELLA-ASSOCIATED PROTEIN 74"/>
    <property type="match status" value="1"/>
</dbReference>
<reference evidence="2 3" key="1">
    <citation type="submission" date="2023-05" db="EMBL/GenBank/DDBJ databases">
        <title>B98-5 Cell Line De Novo Hybrid Assembly: An Optical Mapping Approach.</title>
        <authorList>
            <person name="Kananen K."/>
            <person name="Auerbach J.A."/>
            <person name="Kautto E."/>
            <person name="Blachly J.S."/>
        </authorList>
    </citation>
    <scope>NUCLEOTIDE SEQUENCE [LARGE SCALE GENOMIC DNA]</scope>
    <source>
        <strain evidence="2">B95-8</strain>
        <tissue evidence="2">Cell line</tissue>
    </source>
</reference>
<accession>A0ABQ9V8F5</accession>
<gene>
    <name evidence="2" type="ORF">P7K49_015157</name>
</gene>
<dbReference type="EMBL" id="JASSZA010000007">
    <property type="protein sequence ID" value="KAK2105643.1"/>
    <property type="molecule type" value="Genomic_DNA"/>
</dbReference>
<feature type="compositionally biased region" description="Polar residues" evidence="1">
    <location>
        <begin position="391"/>
        <end position="409"/>
    </location>
</feature>
<organism evidence="2 3">
    <name type="scientific">Saguinus oedipus</name>
    <name type="common">Cotton-top tamarin</name>
    <name type="synonym">Oedipomidas oedipus</name>
    <dbReference type="NCBI Taxonomy" id="9490"/>
    <lineage>
        <taxon>Eukaryota</taxon>
        <taxon>Metazoa</taxon>
        <taxon>Chordata</taxon>
        <taxon>Craniata</taxon>
        <taxon>Vertebrata</taxon>
        <taxon>Euteleostomi</taxon>
        <taxon>Mammalia</taxon>
        <taxon>Eutheria</taxon>
        <taxon>Euarchontoglires</taxon>
        <taxon>Primates</taxon>
        <taxon>Haplorrhini</taxon>
        <taxon>Platyrrhini</taxon>
        <taxon>Cebidae</taxon>
        <taxon>Callitrichinae</taxon>
        <taxon>Saguinus</taxon>
    </lineage>
</organism>
<keyword evidence="3" id="KW-1185">Reference proteome</keyword>
<name>A0ABQ9V8F5_SAGOE</name>
<sequence length="485" mass="53391">MAVLSRRLSQAGQGPHRPTAANRQGLRLAAARRNAGPVLQPGWNEPVVIVLRLKVGKAGLSIWMTQGGEEGAELPWNTMWHIEIQERQLEAFRTANHEEAEAAGRRLQVHAAEQLCREREALEKVERNHLLRIRKSLHTQKEHGLRHQKLLEDARKSRRVAVRFLKASLGRIREQEKKEELECQEHLRRRMYAVVALKGSISASRDTLRKFHAWGRAKAELAEQRAQAEKKAILAQGGDAFRHLVHQRRRQELEAQKRREGQGGLTRSKAVPSPGAPTRQLWGGTGTLSRGPHSAAVGGNRYPLPGPPLGSCGGEQVPSPGAPTRQLCGGNRGSRPPPLPCLGLTRPGRPCPYPSPPQPSAPSPLLGSETLAPPESLHLLSRLLRRRDWQALSQPTQKSPGSTGPQTGDISRPLQGIWSCQAFLAQAVWGHPPGFLVPLPWAPRPLWPTSHRDTFLLASLWSPPNWGPCCPLRPPLSGPTVGTAS</sequence>
<protein>
    <submittedName>
        <fullName evidence="2">Uncharacterized protein</fullName>
    </submittedName>
</protein>
<feature type="region of interest" description="Disordered" evidence="1">
    <location>
        <begin position="1"/>
        <end position="22"/>
    </location>
</feature>
<evidence type="ECO:0000313" key="3">
    <source>
        <dbReference type="Proteomes" id="UP001266305"/>
    </source>
</evidence>
<proteinExistence type="predicted"/>
<comment type="caution">
    <text evidence="2">The sequence shown here is derived from an EMBL/GenBank/DDBJ whole genome shotgun (WGS) entry which is preliminary data.</text>
</comment>
<evidence type="ECO:0000313" key="2">
    <source>
        <dbReference type="EMBL" id="KAK2105643.1"/>
    </source>
</evidence>
<feature type="region of interest" description="Disordered" evidence="1">
    <location>
        <begin position="391"/>
        <end position="411"/>
    </location>
</feature>
<evidence type="ECO:0000256" key="1">
    <source>
        <dbReference type="SAM" id="MobiDB-lite"/>
    </source>
</evidence>
<feature type="compositionally biased region" description="Pro residues" evidence="1">
    <location>
        <begin position="349"/>
        <end position="362"/>
    </location>
</feature>
<dbReference type="PANTHER" id="PTHR22538">
    <property type="entry name" value="CILIA- AND FLAGELLA-ASSOCIATED PROTEIN 74"/>
    <property type="match status" value="1"/>
</dbReference>
<dbReference type="Proteomes" id="UP001266305">
    <property type="component" value="Unassembled WGS sequence"/>
</dbReference>
<feature type="region of interest" description="Disordered" evidence="1">
    <location>
        <begin position="252"/>
        <end position="371"/>
    </location>
</feature>